<dbReference type="InterPro" id="IPR013022">
    <property type="entry name" value="Xyl_isomerase-like_TIM-brl"/>
</dbReference>
<dbReference type="SUPFAM" id="SSF51658">
    <property type="entry name" value="Xylose isomerase-like"/>
    <property type="match status" value="1"/>
</dbReference>
<accession>A0A382KCM1</accession>
<organism evidence="2">
    <name type="scientific">marine metagenome</name>
    <dbReference type="NCBI Taxonomy" id="408172"/>
    <lineage>
        <taxon>unclassified sequences</taxon>
        <taxon>metagenomes</taxon>
        <taxon>ecological metagenomes</taxon>
    </lineage>
</organism>
<reference evidence="2" key="1">
    <citation type="submission" date="2018-05" db="EMBL/GenBank/DDBJ databases">
        <authorList>
            <person name="Lanie J.A."/>
            <person name="Ng W.-L."/>
            <person name="Kazmierczak K.M."/>
            <person name="Andrzejewski T.M."/>
            <person name="Davidsen T.M."/>
            <person name="Wayne K.J."/>
            <person name="Tettelin H."/>
            <person name="Glass J.I."/>
            <person name="Rusch D."/>
            <person name="Podicherti R."/>
            <person name="Tsui H.-C.T."/>
            <person name="Winkler M.E."/>
        </authorList>
    </citation>
    <scope>NUCLEOTIDE SEQUENCE</scope>
</reference>
<evidence type="ECO:0000313" key="2">
    <source>
        <dbReference type="EMBL" id="SVC20767.1"/>
    </source>
</evidence>
<name>A0A382KCM1_9ZZZZ</name>
<protein>
    <recommendedName>
        <fullName evidence="1">Xylose isomerase-like TIM barrel domain-containing protein</fullName>
    </recommendedName>
</protein>
<proteinExistence type="predicted"/>
<dbReference type="PANTHER" id="PTHR12110">
    <property type="entry name" value="HYDROXYPYRUVATE ISOMERASE"/>
    <property type="match status" value="1"/>
</dbReference>
<dbReference type="InterPro" id="IPR050312">
    <property type="entry name" value="IolE/XylAMocC-like"/>
</dbReference>
<dbReference type="Gene3D" id="3.20.20.150">
    <property type="entry name" value="Divalent-metal-dependent TIM barrel enzymes"/>
    <property type="match status" value="1"/>
</dbReference>
<dbReference type="AlphaFoldDB" id="A0A382KCM1"/>
<sequence>MKLSLSVRVAEAPYSKEETIRSFDQIADLACNIGYHAVCMRASQAGIQSPIQDVASVRKSLEKRVLTVSMVTGDFPIPINNDHAPDALRNITPYLDLAELLNADLIRVGMKSEQDIVWAQRASDEARERNIRIAHQSHTLSLFETVAESINVLKRVARENFGLIYEPANLDLCGEDYGKETLKAFAPYLFNVYLQNHIRRSGGSITLHTWARGDVPHDPIKLQDPGGIDYTHIFEGLAEIGYDGYVTVHQAFTQIMTPEDAARESYDYLTGIAAFEEST</sequence>
<evidence type="ECO:0000259" key="1">
    <source>
        <dbReference type="Pfam" id="PF01261"/>
    </source>
</evidence>
<dbReference type="Pfam" id="PF01261">
    <property type="entry name" value="AP_endonuc_2"/>
    <property type="match status" value="1"/>
</dbReference>
<gene>
    <name evidence="2" type="ORF">METZ01_LOCUS273621</name>
</gene>
<feature type="domain" description="Xylose isomerase-like TIM barrel" evidence="1">
    <location>
        <begin position="29"/>
        <end position="269"/>
    </location>
</feature>
<dbReference type="InterPro" id="IPR036237">
    <property type="entry name" value="Xyl_isomerase-like_sf"/>
</dbReference>
<dbReference type="EMBL" id="UINC01079092">
    <property type="protein sequence ID" value="SVC20767.1"/>
    <property type="molecule type" value="Genomic_DNA"/>
</dbReference>